<name>A0AAU9U2W5_EUPED</name>
<reference evidence="2" key="1">
    <citation type="submission" date="2022-03" db="EMBL/GenBank/DDBJ databases">
        <authorList>
            <person name="Tunstrom K."/>
        </authorList>
    </citation>
    <scope>NUCLEOTIDE SEQUENCE</scope>
</reference>
<keyword evidence="3" id="KW-1185">Reference proteome</keyword>
<feature type="chain" id="PRO_5043987001" evidence="1">
    <location>
        <begin position="17"/>
        <end position="136"/>
    </location>
</feature>
<sequence length="136" mass="15569">MYKIALFCTLLVLVGSLPQDFLTRSFKVGIEYEHSLPMTGGSDRYRHRNNYDPFFVTVTATAKDRYVISYLEVKGSVDATGDIEFNLISGQTGSRQMVFQLISNQSEFLSYSYLVYGIKEDEYRKVQASIKARYIS</sequence>
<evidence type="ECO:0000256" key="1">
    <source>
        <dbReference type="SAM" id="SignalP"/>
    </source>
</evidence>
<feature type="signal peptide" evidence="1">
    <location>
        <begin position="1"/>
        <end position="16"/>
    </location>
</feature>
<dbReference type="Proteomes" id="UP001153954">
    <property type="component" value="Unassembled WGS sequence"/>
</dbReference>
<gene>
    <name evidence="2" type="ORF">EEDITHA_LOCUS8950</name>
</gene>
<keyword evidence="1" id="KW-0732">Signal</keyword>
<protein>
    <submittedName>
        <fullName evidence="2">Uncharacterized protein</fullName>
    </submittedName>
</protein>
<dbReference type="AlphaFoldDB" id="A0AAU9U2W5"/>
<accession>A0AAU9U2W5</accession>
<evidence type="ECO:0000313" key="3">
    <source>
        <dbReference type="Proteomes" id="UP001153954"/>
    </source>
</evidence>
<organism evidence="2 3">
    <name type="scientific">Euphydryas editha</name>
    <name type="common">Edith's checkerspot</name>
    <dbReference type="NCBI Taxonomy" id="104508"/>
    <lineage>
        <taxon>Eukaryota</taxon>
        <taxon>Metazoa</taxon>
        <taxon>Ecdysozoa</taxon>
        <taxon>Arthropoda</taxon>
        <taxon>Hexapoda</taxon>
        <taxon>Insecta</taxon>
        <taxon>Pterygota</taxon>
        <taxon>Neoptera</taxon>
        <taxon>Endopterygota</taxon>
        <taxon>Lepidoptera</taxon>
        <taxon>Glossata</taxon>
        <taxon>Ditrysia</taxon>
        <taxon>Papilionoidea</taxon>
        <taxon>Nymphalidae</taxon>
        <taxon>Nymphalinae</taxon>
        <taxon>Euphydryas</taxon>
    </lineage>
</organism>
<comment type="caution">
    <text evidence="2">The sequence shown here is derived from an EMBL/GenBank/DDBJ whole genome shotgun (WGS) entry which is preliminary data.</text>
</comment>
<evidence type="ECO:0000313" key="2">
    <source>
        <dbReference type="EMBL" id="CAH2093269.1"/>
    </source>
</evidence>
<proteinExistence type="predicted"/>
<dbReference type="EMBL" id="CAKOGL010000012">
    <property type="protein sequence ID" value="CAH2093269.1"/>
    <property type="molecule type" value="Genomic_DNA"/>
</dbReference>